<evidence type="ECO:0000313" key="1">
    <source>
        <dbReference type="EMBL" id="GAO18565.1"/>
    </source>
</evidence>
<reference evidence="2" key="1">
    <citation type="journal article" date="2016" name="Genome Announc.">
        <title>Genome sequence of Ustilaginoidea virens IPU010, a rice pathogenic fungus causing false smut.</title>
        <authorList>
            <person name="Kumagai T."/>
            <person name="Ishii T."/>
            <person name="Terai G."/>
            <person name="Umemura M."/>
            <person name="Machida M."/>
            <person name="Asai K."/>
        </authorList>
    </citation>
    <scope>NUCLEOTIDE SEQUENCE [LARGE SCALE GENOMIC DNA]</scope>
    <source>
        <strain evidence="2">IPU010</strain>
    </source>
</reference>
<sequence>MKDVGDRVDTEVRTIQITLGICSEPLEIKVVRFRAGAGDVVARFWTVKEGERGDEVRKKKDLEPYCLVDVWATATHFEKYIIDNAVPTMIRVNTPHELLQKTFLGQDVIHKTYIMAVQHYLSMDVSGHTTGSAYICGEDTLGMKPETKDETYPLFGKVSMPRIIVAQFDSINHTKLLSNFVEELQEGCNNILVHWHYYNCHPWPKADAPWERHKHFMSELSSEQHDLVMETMTDTRIQKQLSVWKRYREENGFGE</sequence>
<name>A0A1B5L4V9_USTVR</name>
<organism evidence="1 2">
    <name type="scientific">Ustilaginoidea virens</name>
    <name type="common">Rice false smut fungus</name>
    <name type="synonym">Villosiclava virens</name>
    <dbReference type="NCBI Taxonomy" id="1159556"/>
    <lineage>
        <taxon>Eukaryota</taxon>
        <taxon>Fungi</taxon>
        <taxon>Dikarya</taxon>
        <taxon>Ascomycota</taxon>
        <taxon>Pezizomycotina</taxon>
        <taxon>Sordariomycetes</taxon>
        <taxon>Hypocreomycetidae</taxon>
        <taxon>Hypocreales</taxon>
        <taxon>Clavicipitaceae</taxon>
        <taxon>Ustilaginoidea</taxon>
    </lineage>
</organism>
<gene>
    <name evidence="1" type="ORF">UVI_02012380</name>
</gene>
<accession>A0A1B5L4V9</accession>
<dbReference type="AlphaFoldDB" id="A0A1B5L4V9"/>
<dbReference type="EMBL" id="BBTG02000005">
    <property type="protein sequence ID" value="GAO18565.1"/>
    <property type="molecule type" value="Genomic_DNA"/>
</dbReference>
<dbReference type="Proteomes" id="UP000054053">
    <property type="component" value="Unassembled WGS sequence"/>
</dbReference>
<evidence type="ECO:0000313" key="2">
    <source>
        <dbReference type="Proteomes" id="UP000054053"/>
    </source>
</evidence>
<proteinExistence type="predicted"/>
<protein>
    <submittedName>
        <fullName evidence="1">Uncharacterized protein</fullName>
    </submittedName>
</protein>
<comment type="caution">
    <text evidence="1">The sequence shown here is derived from an EMBL/GenBank/DDBJ whole genome shotgun (WGS) entry which is preliminary data.</text>
</comment>